<reference evidence="1 2" key="1">
    <citation type="journal article" date="2014" name="BMC Genomics">
        <title>Genome and secretome analysis of the hemibiotrophic fungal pathogen, Moniliophthora roreri, which causes frosty pod rot disease of cacao: mechanisms of the biotrophic and necrotrophic phases.</title>
        <authorList>
            <person name="Meinhardt L.W."/>
            <person name="Costa G.G.L."/>
            <person name="Thomazella D.P.T."/>
            <person name="Teixeira P.J.P.L."/>
            <person name="Carazzolle M.F."/>
            <person name="Schuster S.C."/>
            <person name="Carlson J.E."/>
            <person name="Guiltinan M.J."/>
            <person name="Mieczkowski P."/>
            <person name="Farmer A."/>
            <person name="Ramaraj T."/>
            <person name="Crozier J."/>
            <person name="Davis R.E."/>
            <person name="Shao J."/>
            <person name="Melnick R.L."/>
            <person name="Pereira G.A.G."/>
            <person name="Bailey B.A."/>
        </authorList>
    </citation>
    <scope>NUCLEOTIDE SEQUENCE [LARGE SCALE GENOMIC DNA]</scope>
    <source>
        <strain evidence="1 2">MCA 2997</strain>
    </source>
</reference>
<dbReference type="EMBL" id="AWSO01000283">
    <property type="protein sequence ID" value="ESK92455.1"/>
    <property type="molecule type" value="Genomic_DNA"/>
</dbReference>
<comment type="caution">
    <text evidence="1">The sequence shown here is derived from an EMBL/GenBank/DDBJ whole genome shotgun (WGS) entry which is preliminary data.</text>
</comment>
<evidence type="ECO:0000313" key="1">
    <source>
        <dbReference type="EMBL" id="ESK92455.1"/>
    </source>
</evidence>
<sequence>MPTDPTPAENSARGNAASLPPELVSIILDYIPEDMQWSSILHNCALVSSAWRQLSQARLFSTASLSTTAVCKAWNRKLDHYPDLALYVTTLSLWGGDADDEDGAISLFMESDDLKALLPRFPNVRTLVLEEFSIWGDSEQALVSQFHQVEKLHIDVRFSEPHQMLELASHMRNIRNLSIGDLGFCCWNITGLDKPFMDRMQEVGGLLEKWNPRGVAPIRLQKLKLTNLHNQTDILMWFSSPSFDLSDLQVLTFDWRAGTQQMDTNILTQFVSKAGRFVRHLYLYSDGIDTDLLPGMPFHTASLNFTDEKPNSEKLISSRLLNDFVSLETIAIADAPYSRDSWRQNLGLTFASKLLLTVPSTLKQVDIGMYIVFDREHTPGNLLQLPEWNSLDQLLTGSKFVGLQYLNLYVNLYIPPFVSEEQGLVIREAVTTSIERLLPRLSSRHMLKLNVKRRSCESKSRST</sequence>
<organism evidence="1 2">
    <name type="scientific">Moniliophthora roreri (strain MCA 2997)</name>
    <name type="common">Cocoa frosty pod rot fungus</name>
    <name type="synonym">Crinipellis roreri</name>
    <dbReference type="NCBI Taxonomy" id="1381753"/>
    <lineage>
        <taxon>Eukaryota</taxon>
        <taxon>Fungi</taxon>
        <taxon>Dikarya</taxon>
        <taxon>Basidiomycota</taxon>
        <taxon>Agaricomycotina</taxon>
        <taxon>Agaricomycetes</taxon>
        <taxon>Agaricomycetidae</taxon>
        <taxon>Agaricales</taxon>
        <taxon>Marasmiineae</taxon>
        <taxon>Marasmiaceae</taxon>
        <taxon>Moniliophthora</taxon>
    </lineage>
</organism>
<dbReference type="AlphaFoldDB" id="V2XIV6"/>
<proteinExistence type="predicted"/>
<gene>
    <name evidence="1" type="ORF">Moror_4492</name>
</gene>
<dbReference type="HOGENOM" id="CLU_547559_0_0_1"/>
<accession>V2XIV6</accession>
<protein>
    <recommendedName>
        <fullName evidence="3">F-box domain-containing protein</fullName>
    </recommendedName>
</protein>
<dbReference type="Proteomes" id="UP000017559">
    <property type="component" value="Unassembled WGS sequence"/>
</dbReference>
<dbReference type="KEGG" id="mrr:Moror_4492"/>
<evidence type="ECO:0000313" key="2">
    <source>
        <dbReference type="Proteomes" id="UP000017559"/>
    </source>
</evidence>
<evidence type="ECO:0008006" key="3">
    <source>
        <dbReference type="Google" id="ProtNLM"/>
    </source>
</evidence>
<name>V2XIV6_MONRO</name>
<keyword evidence="2" id="KW-1185">Reference proteome</keyword>